<keyword evidence="7" id="KW-0812">Transmembrane</keyword>
<dbReference type="InterPro" id="IPR003660">
    <property type="entry name" value="HAMP_dom"/>
</dbReference>
<evidence type="ECO:0000256" key="2">
    <source>
        <dbReference type="ARBA" id="ARBA00022475"/>
    </source>
</evidence>
<evidence type="ECO:0000256" key="3">
    <source>
        <dbReference type="ARBA" id="ARBA00023136"/>
    </source>
</evidence>
<evidence type="ECO:0000256" key="1">
    <source>
        <dbReference type="ARBA" id="ARBA00004236"/>
    </source>
</evidence>
<feature type="transmembrane region" description="Helical" evidence="7">
    <location>
        <begin position="7"/>
        <end position="29"/>
    </location>
</feature>
<reference evidence="10" key="1">
    <citation type="journal article" date="2014" name="Int. J. Syst. Evol. Microbiol.">
        <title>Complete genome sequence of Corynebacterium casei LMG S-19264T (=DSM 44701T), isolated from a smear-ripened cheese.</title>
        <authorList>
            <consortium name="US DOE Joint Genome Institute (JGI-PGF)"/>
            <person name="Walter F."/>
            <person name="Albersmeier A."/>
            <person name="Kalinowski J."/>
            <person name="Ruckert C."/>
        </authorList>
    </citation>
    <scope>NUCLEOTIDE SEQUENCE</scope>
    <source>
        <strain evidence="10">CGMCC 1.15760</strain>
    </source>
</reference>
<keyword evidence="3 7" id="KW-0472">Membrane</keyword>
<dbReference type="Gene3D" id="6.10.340.10">
    <property type="match status" value="1"/>
</dbReference>
<evidence type="ECO:0000256" key="7">
    <source>
        <dbReference type="SAM" id="Phobius"/>
    </source>
</evidence>
<dbReference type="Pfam" id="PF00672">
    <property type="entry name" value="HAMP"/>
    <property type="match status" value="1"/>
</dbReference>
<evidence type="ECO:0000259" key="8">
    <source>
        <dbReference type="PROSITE" id="PS50111"/>
    </source>
</evidence>
<evidence type="ECO:0000313" key="10">
    <source>
        <dbReference type="EMBL" id="GGG17299.1"/>
    </source>
</evidence>
<protein>
    <submittedName>
        <fullName evidence="10">Methyl-accepting chemotaxis sensory transducer</fullName>
    </submittedName>
</protein>
<dbReference type="EMBL" id="BMJT01000003">
    <property type="protein sequence ID" value="GGG17299.1"/>
    <property type="molecule type" value="Genomic_DNA"/>
</dbReference>
<dbReference type="PROSITE" id="PS50111">
    <property type="entry name" value="CHEMOTAXIS_TRANSDUC_2"/>
    <property type="match status" value="1"/>
</dbReference>
<dbReference type="PANTHER" id="PTHR32089">
    <property type="entry name" value="METHYL-ACCEPTING CHEMOTAXIS PROTEIN MCPB"/>
    <property type="match status" value="1"/>
</dbReference>
<keyword evidence="4 6" id="KW-0807">Transducer</keyword>
<feature type="domain" description="HAMP" evidence="9">
    <location>
        <begin position="199"/>
        <end position="252"/>
    </location>
</feature>
<dbReference type="CDD" id="cd06225">
    <property type="entry name" value="HAMP"/>
    <property type="match status" value="1"/>
</dbReference>
<dbReference type="SMART" id="SM00304">
    <property type="entry name" value="HAMP"/>
    <property type="match status" value="1"/>
</dbReference>
<evidence type="ECO:0000259" key="9">
    <source>
        <dbReference type="PROSITE" id="PS50885"/>
    </source>
</evidence>
<gene>
    <name evidence="10" type="ORF">GCM10007425_09600</name>
</gene>
<evidence type="ECO:0000313" key="11">
    <source>
        <dbReference type="Proteomes" id="UP000616608"/>
    </source>
</evidence>
<reference evidence="10" key="2">
    <citation type="submission" date="2020-09" db="EMBL/GenBank/DDBJ databases">
        <authorList>
            <person name="Sun Q."/>
            <person name="Zhou Y."/>
        </authorList>
    </citation>
    <scope>NUCLEOTIDE SEQUENCE</scope>
    <source>
        <strain evidence="10">CGMCC 1.15760</strain>
    </source>
</reference>
<feature type="domain" description="Methyl-accepting transducer" evidence="8">
    <location>
        <begin position="271"/>
        <end position="507"/>
    </location>
</feature>
<organism evidence="10 11">
    <name type="scientific">Lysinibacillus alkalisoli</name>
    <dbReference type="NCBI Taxonomy" id="1911548"/>
    <lineage>
        <taxon>Bacteria</taxon>
        <taxon>Bacillati</taxon>
        <taxon>Bacillota</taxon>
        <taxon>Bacilli</taxon>
        <taxon>Bacillales</taxon>
        <taxon>Bacillaceae</taxon>
        <taxon>Lysinibacillus</taxon>
    </lineage>
</organism>
<dbReference type="GO" id="GO:0007165">
    <property type="term" value="P:signal transduction"/>
    <property type="evidence" value="ECO:0007669"/>
    <property type="project" value="UniProtKB-KW"/>
</dbReference>
<sequence>MSIQKKLMIHALLIIAIFSIMLSFIVYHLKSVQQSNANTVPELMVIQEAQLQVNNMQQQLENYAVLINVPQDEAVVTQMTSTMETTVKKLDKTIGQIEQIPFTGEAKNTVQMLVKRYQLIKEETFAIIPTKDVTATKRLAVRTGGISNDIEHISLYQQDDYYKMLEGLNKRIQNVIWYTIIGTLFIVILAITLTYLATRKITKPLATIANHAVHIADGDLRIEKMTYTNNDELKQLNDAFHSMGESLQQLIQRIQQTGVGVEQHTAQIVKDNTHVKEMSNAITLASSELEQGTHEIKSSVQNTVNLAERMNATFDDTVAMATHNVQRGKDMMQAIEDSQRHIEAQRETMQASMTTSEKMESAFNELKQQTVEIEEMAQSVSAISDQTQLLALNASIEAARAGDSGKGFAVVAEEVGKLAADSTTATTTIFDLVQAIQQQFAIFTTAIEQNQQVNQEQHNATEQAVKAFTFIQHKITSMMQDISQMATDMQHTKMQSEQTVANMEEMSSIIEENAANTTHISQATDEQLEALTQVAKQIIHLQQLTNELMSGVNRFKLK</sequence>
<dbReference type="SMART" id="SM00283">
    <property type="entry name" value="MA"/>
    <property type="match status" value="1"/>
</dbReference>
<dbReference type="AlphaFoldDB" id="A0A917G182"/>
<keyword evidence="7" id="KW-1133">Transmembrane helix</keyword>
<dbReference type="Gene3D" id="1.10.287.950">
    <property type="entry name" value="Methyl-accepting chemotaxis protein"/>
    <property type="match status" value="1"/>
</dbReference>
<name>A0A917G182_9BACI</name>
<dbReference type="SUPFAM" id="SSF58104">
    <property type="entry name" value="Methyl-accepting chemotaxis protein (MCP) signaling domain"/>
    <property type="match status" value="1"/>
</dbReference>
<comment type="subcellular location">
    <subcellularLocation>
        <location evidence="1">Cell membrane</location>
    </subcellularLocation>
</comment>
<evidence type="ECO:0000256" key="4">
    <source>
        <dbReference type="ARBA" id="ARBA00023224"/>
    </source>
</evidence>
<keyword evidence="2" id="KW-1003">Cell membrane</keyword>
<dbReference type="RefSeq" id="WP_188613894.1">
    <property type="nucleotide sequence ID" value="NZ_BMJT01000003.1"/>
</dbReference>
<dbReference type="GO" id="GO:0005886">
    <property type="term" value="C:plasma membrane"/>
    <property type="evidence" value="ECO:0007669"/>
    <property type="project" value="UniProtKB-SubCell"/>
</dbReference>
<accession>A0A917G182</accession>
<evidence type="ECO:0000256" key="5">
    <source>
        <dbReference type="ARBA" id="ARBA00029447"/>
    </source>
</evidence>
<comment type="similarity">
    <text evidence="5">Belongs to the methyl-accepting chemotaxis (MCP) protein family.</text>
</comment>
<dbReference type="Pfam" id="PF00015">
    <property type="entry name" value="MCPsignal"/>
    <property type="match status" value="1"/>
</dbReference>
<keyword evidence="11" id="KW-1185">Reference proteome</keyword>
<proteinExistence type="inferred from homology"/>
<feature type="transmembrane region" description="Helical" evidence="7">
    <location>
        <begin position="175"/>
        <end position="197"/>
    </location>
</feature>
<dbReference type="InterPro" id="IPR004089">
    <property type="entry name" value="MCPsignal_dom"/>
</dbReference>
<dbReference type="PROSITE" id="PS50885">
    <property type="entry name" value="HAMP"/>
    <property type="match status" value="1"/>
</dbReference>
<dbReference type="PANTHER" id="PTHR32089:SF112">
    <property type="entry name" value="LYSOZYME-LIKE PROTEIN-RELATED"/>
    <property type="match status" value="1"/>
</dbReference>
<dbReference type="Proteomes" id="UP000616608">
    <property type="component" value="Unassembled WGS sequence"/>
</dbReference>
<evidence type="ECO:0000256" key="6">
    <source>
        <dbReference type="PROSITE-ProRule" id="PRU00284"/>
    </source>
</evidence>
<comment type="caution">
    <text evidence="10">The sequence shown here is derived from an EMBL/GenBank/DDBJ whole genome shotgun (WGS) entry which is preliminary data.</text>
</comment>